<sequence>MLETVTPSRRTMLKSMLVLPAIAAVPALASCANNAGSSDSGVLNVGQISDSIAFFPLFVAEQEGFFTAEGVTMGERPRLGTGAKVAAALKSGSIDLGAGVITDAFNLYKIDDDAKLVSGLVTEYYVDVVVGNNFDGPSADAPLEERIEALVGKQIGITGPGSGTEALMTYLFKKIGKNAQTDSTMVNIGSAATAAIGALTAGRVDALCFFQPIGQQVETAGEGSIYISPTRGDVETLRSPIHGAVFSTGAQIEAKQDLVDGFNRALDKSLALIQDDPEKARTLLGEYLKDTQPETVDALVALLPKEIATSTKVTEESYKVASAFHTDSGLVDEAPDYAGFVLKTSQA</sequence>
<feature type="signal peptide" evidence="1">
    <location>
        <begin position="1"/>
        <end position="23"/>
    </location>
</feature>
<dbReference type="Gene3D" id="3.40.190.10">
    <property type="entry name" value="Periplasmic binding protein-like II"/>
    <property type="match status" value="2"/>
</dbReference>
<dbReference type="RefSeq" id="WP_255864748.1">
    <property type="nucleotide sequence ID" value="NZ_CP104263.1"/>
</dbReference>
<dbReference type="Proteomes" id="UP001206924">
    <property type="component" value="Unassembled WGS sequence"/>
</dbReference>
<protein>
    <submittedName>
        <fullName evidence="3">ABC transporter substrate-binding protein</fullName>
    </submittedName>
</protein>
<organism evidence="3 4">
    <name type="scientific">Arthrobacter jinronghuae</name>
    <dbReference type="NCBI Taxonomy" id="2964609"/>
    <lineage>
        <taxon>Bacteria</taxon>
        <taxon>Bacillati</taxon>
        <taxon>Actinomycetota</taxon>
        <taxon>Actinomycetes</taxon>
        <taxon>Micrococcales</taxon>
        <taxon>Micrococcaceae</taxon>
        <taxon>Arthrobacter</taxon>
    </lineage>
</organism>
<dbReference type="PROSITE" id="PS51318">
    <property type="entry name" value="TAT"/>
    <property type="match status" value="1"/>
</dbReference>
<name>A0ABT1NMC3_9MICC</name>
<gene>
    <name evidence="3" type="ORF">NNX28_02830</name>
</gene>
<dbReference type="Pfam" id="PF09084">
    <property type="entry name" value="NMT1"/>
    <property type="match status" value="1"/>
</dbReference>
<evidence type="ECO:0000259" key="2">
    <source>
        <dbReference type="Pfam" id="PF09084"/>
    </source>
</evidence>
<evidence type="ECO:0000313" key="3">
    <source>
        <dbReference type="EMBL" id="MCQ1948861.1"/>
    </source>
</evidence>
<keyword evidence="4" id="KW-1185">Reference proteome</keyword>
<evidence type="ECO:0000256" key="1">
    <source>
        <dbReference type="SAM" id="SignalP"/>
    </source>
</evidence>
<dbReference type="InterPro" id="IPR006311">
    <property type="entry name" value="TAT_signal"/>
</dbReference>
<dbReference type="InterPro" id="IPR015168">
    <property type="entry name" value="SsuA/THI5"/>
</dbReference>
<dbReference type="SUPFAM" id="SSF53850">
    <property type="entry name" value="Periplasmic binding protein-like II"/>
    <property type="match status" value="1"/>
</dbReference>
<feature type="domain" description="SsuA/THI5-like" evidence="2">
    <location>
        <begin position="54"/>
        <end position="280"/>
    </location>
</feature>
<evidence type="ECO:0000313" key="4">
    <source>
        <dbReference type="Proteomes" id="UP001206924"/>
    </source>
</evidence>
<keyword evidence="1" id="KW-0732">Signal</keyword>
<feature type="chain" id="PRO_5047254278" evidence="1">
    <location>
        <begin position="24"/>
        <end position="347"/>
    </location>
</feature>
<dbReference type="EMBL" id="JANFLP010000001">
    <property type="protein sequence ID" value="MCQ1948861.1"/>
    <property type="molecule type" value="Genomic_DNA"/>
</dbReference>
<proteinExistence type="predicted"/>
<accession>A0ABT1NMC3</accession>
<comment type="caution">
    <text evidence="3">The sequence shown here is derived from an EMBL/GenBank/DDBJ whole genome shotgun (WGS) entry which is preliminary data.</text>
</comment>
<dbReference type="PANTHER" id="PTHR30024">
    <property type="entry name" value="ALIPHATIC SULFONATES-BINDING PROTEIN-RELATED"/>
    <property type="match status" value="1"/>
</dbReference>
<reference evidence="3 4" key="1">
    <citation type="submission" date="2022-07" db="EMBL/GenBank/DDBJ databases">
        <title>Novel species in genus Arthrobacter.</title>
        <authorList>
            <person name="Liu Y."/>
        </authorList>
    </citation>
    <scope>NUCLEOTIDE SEQUENCE [LARGE SCALE GENOMIC DNA]</scope>
    <source>
        <strain evidence="4">zg-Y859</strain>
    </source>
</reference>